<dbReference type="Proteomes" id="UP000817658">
    <property type="component" value="Chromosome 1"/>
</dbReference>
<organism evidence="1">
    <name type="scientific">Oryza sativa subsp. japonica</name>
    <name type="common">Rice</name>
    <dbReference type="NCBI Taxonomy" id="39947"/>
    <lineage>
        <taxon>Eukaryota</taxon>
        <taxon>Viridiplantae</taxon>
        <taxon>Streptophyta</taxon>
        <taxon>Embryophyta</taxon>
        <taxon>Tracheophyta</taxon>
        <taxon>Spermatophyta</taxon>
        <taxon>Magnoliopsida</taxon>
        <taxon>Liliopsida</taxon>
        <taxon>Poales</taxon>
        <taxon>Poaceae</taxon>
        <taxon>BOP clade</taxon>
        <taxon>Oryzoideae</taxon>
        <taxon>Oryzeae</taxon>
        <taxon>Oryzinae</taxon>
        <taxon>Oryza</taxon>
        <taxon>Oryza sativa</taxon>
    </lineage>
</organism>
<proteinExistence type="predicted"/>
<protein>
    <submittedName>
        <fullName evidence="1">Uncharacterized protein</fullName>
    </submittedName>
</protein>
<reference evidence="1" key="1">
    <citation type="journal article" date="2002" name="Nature">
        <title>The genome sequence and structure of rice chromosome 1.</title>
        <authorList>
            <person name="Sasaki T."/>
            <person name="Matsumoto T."/>
            <person name="Yamamoto K."/>
            <person name="Sakata K."/>
            <person name="Baba T."/>
            <person name="Katayose Y."/>
            <person name="Wu J."/>
            <person name="Niimura Y."/>
            <person name="Cheng Z."/>
            <person name="Nagamura Y."/>
            <person name="Antonio B.A."/>
            <person name="Kanamori H."/>
            <person name="Hosokawa S."/>
            <person name="Masukawa M."/>
            <person name="Arikawa K."/>
            <person name="Chiden Y."/>
            <person name="Hayashi M."/>
            <person name="Okamoto M."/>
            <person name="Ando T."/>
            <person name="Aoki H."/>
            <person name="Arita K."/>
            <person name="Hamada M."/>
            <person name="Harada C."/>
            <person name="Hijishita S."/>
            <person name="Honda M."/>
            <person name="Ichikawa Y."/>
            <person name="Idonuma A."/>
            <person name="Iijima M."/>
            <person name="Ikeda M."/>
            <person name="Ikeno M."/>
            <person name="Itoh S."/>
            <person name="Itoh T."/>
            <person name="Itoh Y."/>
            <person name="Itoh Y."/>
            <person name="Iwabuchi A."/>
            <person name="Kamiya K."/>
            <person name="Karasawa W."/>
            <person name="Katagiri S."/>
            <person name="Kikuta A."/>
            <person name="Kobayashi N."/>
            <person name="Kono I."/>
            <person name="Machita K."/>
            <person name="Maehara T."/>
            <person name="Mizuno H."/>
            <person name="Mizubayashi T."/>
            <person name="Mukai Y."/>
            <person name="Nagasaki H."/>
            <person name="Nakashima M."/>
            <person name="Nakama Y."/>
            <person name="Nakamichi Y."/>
            <person name="Nakamura M."/>
            <person name="Namiki N."/>
            <person name="Negishi M."/>
            <person name="Ohta I."/>
            <person name="Ono N."/>
            <person name="Saji S."/>
            <person name="Sakai K."/>
            <person name="Shibata M."/>
            <person name="Shimokawa T."/>
            <person name="Shomura A."/>
            <person name="Song J."/>
            <person name="Takazaki Y."/>
            <person name="Terasawa K."/>
            <person name="Tsuji K."/>
            <person name="Waki K."/>
            <person name="Yamagata H."/>
            <person name="Yamane H."/>
            <person name="Yoshiki S."/>
            <person name="Yoshihara R."/>
            <person name="Yukawa K."/>
            <person name="Zhong H."/>
            <person name="Iwama H."/>
            <person name="Endo T."/>
            <person name="Ito H."/>
            <person name="Hahn J.H."/>
            <person name="Kim H.I."/>
            <person name="Eun M.Y."/>
            <person name="Yano M."/>
            <person name="Jiang J."/>
            <person name="Gojobori T."/>
        </authorList>
    </citation>
    <scope>NUCLEOTIDE SEQUENCE [LARGE SCALE GENOMIC DNA]</scope>
</reference>
<dbReference type="EMBL" id="AP003217">
    <property type="protein sequence ID" value="BAD73288.1"/>
    <property type="molecule type" value="Genomic_DNA"/>
</dbReference>
<evidence type="ECO:0000313" key="1">
    <source>
        <dbReference type="EMBL" id="BAD73288.1"/>
    </source>
</evidence>
<sequence>MSSTCTIAYMYHCIAHLVRCDVHPEEEAVVRLVERTSHLLPTLANQCVMKVSAVARLEDDSDGIGVRVLCGARH</sequence>
<accession>Q5QMS6</accession>
<name>Q5QMS6_ORYSJ</name>
<gene>
    <name evidence="1" type="primary">OSJNBa0094H06.23</name>
</gene>
<dbReference type="AlphaFoldDB" id="Q5QMS6"/>